<evidence type="ECO:0000313" key="2">
    <source>
        <dbReference type="Proteomes" id="UP001159428"/>
    </source>
</evidence>
<proteinExistence type="predicted"/>
<dbReference type="Proteomes" id="UP001159428">
    <property type="component" value="Unassembled WGS sequence"/>
</dbReference>
<comment type="caution">
    <text evidence="1">The sequence shown here is derived from an EMBL/GenBank/DDBJ whole genome shotgun (WGS) entry which is preliminary data.</text>
</comment>
<feature type="non-terminal residue" evidence="1">
    <location>
        <position position="88"/>
    </location>
</feature>
<organism evidence="1 2">
    <name type="scientific">Pocillopora meandrina</name>
    <dbReference type="NCBI Taxonomy" id="46732"/>
    <lineage>
        <taxon>Eukaryota</taxon>
        <taxon>Metazoa</taxon>
        <taxon>Cnidaria</taxon>
        <taxon>Anthozoa</taxon>
        <taxon>Hexacorallia</taxon>
        <taxon>Scleractinia</taxon>
        <taxon>Astrocoeniina</taxon>
        <taxon>Pocilloporidae</taxon>
        <taxon>Pocillopora</taxon>
    </lineage>
</organism>
<evidence type="ECO:0000313" key="1">
    <source>
        <dbReference type="EMBL" id="CAH3036352.1"/>
    </source>
</evidence>
<evidence type="ECO:0008006" key="3">
    <source>
        <dbReference type="Google" id="ProtNLM"/>
    </source>
</evidence>
<dbReference type="AlphaFoldDB" id="A0AAU9VTA0"/>
<reference evidence="1 2" key="1">
    <citation type="submission" date="2022-05" db="EMBL/GenBank/DDBJ databases">
        <authorList>
            <consortium name="Genoscope - CEA"/>
            <person name="William W."/>
        </authorList>
    </citation>
    <scope>NUCLEOTIDE SEQUENCE [LARGE SCALE GENOMIC DNA]</scope>
</reference>
<protein>
    <recommendedName>
        <fullName evidence="3">MULE transposase domain-containing protein</fullName>
    </recommendedName>
</protein>
<name>A0AAU9VTA0_9CNID</name>
<keyword evidence="2" id="KW-1185">Reference proteome</keyword>
<accession>A0AAU9VTA0</accession>
<dbReference type="EMBL" id="CALNXJ010000003">
    <property type="protein sequence ID" value="CAH3036352.1"/>
    <property type="molecule type" value="Genomic_DNA"/>
</dbReference>
<gene>
    <name evidence="1" type="ORF">PMEA_00016810</name>
</gene>
<feature type="non-terminal residue" evidence="1">
    <location>
        <position position="1"/>
    </location>
</feature>
<sequence length="88" mass="10327">ARAANRLRQRLRPEDPKDLDLEIMEDCIPQGFFQAESWYLDGTFKLVRKPFQQLVTINAFVRSGDHTKQVPLVFVLMSRKSTKDYKKV</sequence>